<dbReference type="OrthoDB" id="65415at2759"/>
<dbReference type="OMA" id="IDIYVFE"/>
<dbReference type="Pfam" id="PF00787">
    <property type="entry name" value="PX"/>
    <property type="match status" value="1"/>
</dbReference>
<feature type="domain" description="PX" evidence="3">
    <location>
        <begin position="99"/>
        <end position="214"/>
    </location>
</feature>
<feature type="coiled-coil region" evidence="1">
    <location>
        <begin position="744"/>
        <end position="778"/>
    </location>
</feature>
<evidence type="ECO:0000313" key="5">
    <source>
        <dbReference type="Proteomes" id="UP000030745"/>
    </source>
</evidence>
<dbReference type="EMBL" id="KK583251">
    <property type="protein sequence ID" value="KDO23667.1"/>
    <property type="molecule type" value="Genomic_DNA"/>
</dbReference>
<name>A0A067CA62_SAPPC</name>
<dbReference type="VEuPathDB" id="FungiDB:SPRG_11115"/>
<feature type="compositionally biased region" description="Low complexity" evidence="2">
    <location>
        <begin position="823"/>
        <end position="840"/>
    </location>
</feature>
<dbReference type="GO" id="GO:0035091">
    <property type="term" value="F:phosphatidylinositol binding"/>
    <property type="evidence" value="ECO:0007669"/>
    <property type="project" value="InterPro"/>
</dbReference>
<reference evidence="4 5" key="1">
    <citation type="journal article" date="2013" name="PLoS Genet.">
        <title>Distinctive expansion of potential virulence genes in the genome of the oomycete fish pathogen Saprolegnia parasitica.</title>
        <authorList>
            <person name="Jiang R.H."/>
            <person name="de Bruijn I."/>
            <person name="Haas B.J."/>
            <person name="Belmonte R."/>
            <person name="Lobach L."/>
            <person name="Christie J."/>
            <person name="van den Ackerveken G."/>
            <person name="Bottin A."/>
            <person name="Bulone V."/>
            <person name="Diaz-Moreno S.M."/>
            <person name="Dumas B."/>
            <person name="Fan L."/>
            <person name="Gaulin E."/>
            <person name="Govers F."/>
            <person name="Grenville-Briggs L.J."/>
            <person name="Horner N.R."/>
            <person name="Levin J.Z."/>
            <person name="Mammella M."/>
            <person name="Meijer H.J."/>
            <person name="Morris P."/>
            <person name="Nusbaum C."/>
            <person name="Oome S."/>
            <person name="Phillips A.J."/>
            <person name="van Rooyen D."/>
            <person name="Rzeszutek E."/>
            <person name="Saraiva M."/>
            <person name="Secombes C.J."/>
            <person name="Seidl M.F."/>
            <person name="Snel B."/>
            <person name="Stassen J.H."/>
            <person name="Sykes S."/>
            <person name="Tripathy S."/>
            <person name="van den Berg H."/>
            <person name="Vega-Arreguin J.C."/>
            <person name="Wawra S."/>
            <person name="Young S.K."/>
            <person name="Zeng Q."/>
            <person name="Dieguez-Uribeondo J."/>
            <person name="Russ C."/>
            <person name="Tyler B.M."/>
            <person name="van West P."/>
        </authorList>
    </citation>
    <scope>NUCLEOTIDE SEQUENCE [LARGE SCALE GENOMIC DNA]</scope>
    <source>
        <strain evidence="4 5">CBS 223.65</strain>
    </source>
</reference>
<dbReference type="GeneID" id="24133184"/>
<proteinExistence type="predicted"/>
<organism evidence="4 5">
    <name type="scientific">Saprolegnia parasitica (strain CBS 223.65)</name>
    <dbReference type="NCBI Taxonomy" id="695850"/>
    <lineage>
        <taxon>Eukaryota</taxon>
        <taxon>Sar</taxon>
        <taxon>Stramenopiles</taxon>
        <taxon>Oomycota</taxon>
        <taxon>Saprolegniomycetes</taxon>
        <taxon>Saprolegniales</taxon>
        <taxon>Saprolegniaceae</taxon>
        <taxon>Saprolegnia</taxon>
    </lineage>
</organism>
<feature type="region of interest" description="Disordered" evidence="2">
    <location>
        <begin position="27"/>
        <end position="47"/>
    </location>
</feature>
<dbReference type="Proteomes" id="UP000030745">
    <property type="component" value="Unassembled WGS sequence"/>
</dbReference>
<dbReference type="RefSeq" id="XP_012205650.1">
    <property type="nucleotide sequence ID" value="XM_012350260.1"/>
</dbReference>
<feature type="region of interest" description="Disordered" evidence="2">
    <location>
        <begin position="811"/>
        <end position="868"/>
    </location>
</feature>
<dbReference type="InterPro" id="IPR036871">
    <property type="entry name" value="PX_dom_sf"/>
</dbReference>
<dbReference type="Gene3D" id="3.30.1520.10">
    <property type="entry name" value="Phox-like domain"/>
    <property type="match status" value="1"/>
</dbReference>
<evidence type="ECO:0000313" key="4">
    <source>
        <dbReference type="EMBL" id="KDO23667.1"/>
    </source>
</evidence>
<evidence type="ECO:0000256" key="2">
    <source>
        <dbReference type="SAM" id="MobiDB-lite"/>
    </source>
</evidence>
<gene>
    <name evidence="4" type="ORF">SPRG_11115</name>
</gene>
<keyword evidence="1" id="KW-0175">Coiled coil</keyword>
<dbReference type="AlphaFoldDB" id="A0A067CA62"/>
<dbReference type="SMART" id="SM00312">
    <property type="entry name" value="PX"/>
    <property type="match status" value="1"/>
</dbReference>
<protein>
    <recommendedName>
        <fullName evidence="3">PX domain-containing protein</fullName>
    </recommendedName>
</protein>
<keyword evidence="5" id="KW-1185">Reference proteome</keyword>
<dbReference type="InterPro" id="IPR001683">
    <property type="entry name" value="PX_dom"/>
</dbReference>
<dbReference type="KEGG" id="spar:SPRG_11115"/>
<dbReference type="SUPFAM" id="SSF64268">
    <property type="entry name" value="PX domain"/>
    <property type="match status" value="1"/>
</dbReference>
<sequence>MYGQFSAHRSYSLAPAKAVLADAPAKAKDPLGTAKKPPPSKEKKRATTIDYEMTVGDDVAQAYHDASVAMELPQPYVMELNKNFVVVENCAQLTTLLSAAPIRAQPLGYYRTSDGFDMYVFECTLGATPVEKRSWKIHRRYRHFDAFLTQLNTLAPSMRFPSLSGSYLQMFRAKQCADRLVELHAWLEKVFGLLQAAQSLPAPSKHAKLFVLLCSFLFAGANTPYISSTAPTLALPAFAWSYQQVTIRLTQTPLYPSKVRSSIESDAGLGLRLAPAHRAKEETATVYRGALLQAFLRQQVDTDLQHVRLGSHLTHINGVSVEDDEFASILFQLRSMARPMQLTFRFDPRPYRFEDDDLPERDRLSSLATSDRANSVYMAGGSMDVTEPQTPMRVFESVFSDAFGRKRTDTIQLPDDVNEEVESNQDDVIESWDDVGGFVMDTISHGYFFAKLHAKAKPTDTAFATGIWSTAAGPMSVQFTGCRLRGKDAVYLSATPMLFNAPEPKNPPRKQERRLERGMVLTAVNKESTFGRSFKDVLKLVESASQPTALTFRWFTEYSLFLGPNLDAVDQTLINRHIRDDPTPTPMELNSLLEAQAKMFRSLQTALTENASLRKDMQVIQESNRLVREDHASALTAYKGLLRANERLVERCQALQYALEDVHLDVQQTAKERRAAEAAAEAAAASLSSHLEKARVDSLHYLKAHEARCLAECNKSIEVAKRVAEAKTKKQVDDAIAALRTQTNAAMQRLVEENADEIEFLNQQLALWKHQVEVLTESDRREHAASSSKQPKKKALEIPEDTLLREMEQLHAQDRRAGSRVRSASNADTNNNSSSNSNSSITKGGNSASAAVPKPSVWDRVLDSMIGD</sequence>
<evidence type="ECO:0000259" key="3">
    <source>
        <dbReference type="SMART" id="SM00312"/>
    </source>
</evidence>
<accession>A0A067CA62</accession>
<evidence type="ECO:0000256" key="1">
    <source>
        <dbReference type="SAM" id="Coils"/>
    </source>
</evidence>
<dbReference type="CDD" id="cd06093">
    <property type="entry name" value="PX_domain"/>
    <property type="match status" value="1"/>
</dbReference>